<evidence type="ECO:0000256" key="2">
    <source>
        <dbReference type="SAM" id="Phobius"/>
    </source>
</evidence>
<feature type="transmembrane region" description="Helical" evidence="2">
    <location>
        <begin position="22"/>
        <end position="45"/>
    </location>
</feature>
<dbReference type="STRING" id="341036.SAMN05660649_02255"/>
<protein>
    <submittedName>
        <fullName evidence="4">LysM domain-containing protein</fullName>
    </submittedName>
</protein>
<sequence length="158" mass="18029">MNDFENTNVNEVEEKNYKSKQLGWRIFAFSAFLLAIIALFGAWYINNERMFLLIDNSKLKLEVKTLQEEIATLKTLDNDSIPNNTEENSQQTDSNQAENKQTDNTYTMYEVKPGDSLTTISLSFYGTEIYASQIAEKNGITSESILQLGQKLKIPKKP</sequence>
<dbReference type="OrthoDB" id="1807484at2"/>
<dbReference type="RefSeq" id="WP_131820757.1">
    <property type="nucleotide sequence ID" value="NZ_FOOX01000007.1"/>
</dbReference>
<evidence type="ECO:0000259" key="3">
    <source>
        <dbReference type="PROSITE" id="PS51782"/>
    </source>
</evidence>
<feature type="domain" description="LysM" evidence="3">
    <location>
        <begin position="107"/>
        <end position="154"/>
    </location>
</feature>
<dbReference type="InterPro" id="IPR018392">
    <property type="entry name" value="LysM"/>
</dbReference>
<keyword evidence="2" id="KW-0472">Membrane</keyword>
<accession>A0A1I2TH09</accession>
<evidence type="ECO:0000313" key="4">
    <source>
        <dbReference type="EMBL" id="SFG64185.1"/>
    </source>
</evidence>
<evidence type="ECO:0000313" key="5">
    <source>
        <dbReference type="Proteomes" id="UP000199337"/>
    </source>
</evidence>
<dbReference type="Pfam" id="PF01476">
    <property type="entry name" value="LysM"/>
    <property type="match status" value="1"/>
</dbReference>
<dbReference type="Gene3D" id="3.10.350.10">
    <property type="entry name" value="LysM domain"/>
    <property type="match status" value="1"/>
</dbReference>
<dbReference type="SMART" id="SM00257">
    <property type="entry name" value="LysM"/>
    <property type="match status" value="1"/>
</dbReference>
<feature type="compositionally biased region" description="Polar residues" evidence="1">
    <location>
        <begin position="78"/>
        <end position="104"/>
    </location>
</feature>
<gene>
    <name evidence="4" type="ORF">SAMN05660649_02255</name>
</gene>
<feature type="region of interest" description="Disordered" evidence="1">
    <location>
        <begin position="77"/>
        <end position="104"/>
    </location>
</feature>
<dbReference type="InterPro" id="IPR036779">
    <property type="entry name" value="LysM_dom_sf"/>
</dbReference>
<proteinExistence type="predicted"/>
<keyword evidence="5" id="KW-1185">Reference proteome</keyword>
<dbReference type="AlphaFoldDB" id="A0A1I2TH09"/>
<name>A0A1I2TH09_9FIRM</name>
<evidence type="ECO:0000256" key="1">
    <source>
        <dbReference type="SAM" id="MobiDB-lite"/>
    </source>
</evidence>
<dbReference type="Proteomes" id="UP000199337">
    <property type="component" value="Unassembled WGS sequence"/>
</dbReference>
<reference evidence="5" key="1">
    <citation type="submission" date="2016-10" db="EMBL/GenBank/DDBJ databases">
        <authorList>
            <person name="Varghese N."/>
            <person name="Submissions S."/>
        </authorList>
    </citation>
    <scope>NUCLEOTIDE SEQUENCE [LARGE SCALE GENOMIC DNA]</scope>
    <source>
        <strain evidence="5">DSM 17038</strain>
    </source>
</reference>
<keyword evidence="2" id="KW-0812">Transmembrane</keyword>
<dbReference type="PROSITE" id="PS51782">
    <property type="entry name" value="LYSM"/>
    <property type="match status" value="1"/>
</dbReference>
<organism evidence="4 5">
    <name type="scientific">Desulfotruncus arcticus DSM 17038</name>
    <dbReference type="NCBI Taxonomy" id="1121424"/>
    <lineage>
        <taxon>Bacteria</taxon>
        <taxon>Bacillati</taxon>
        <taxon>Bacillota</taxon>
        <taxon>Clostridia</taxon>
        <taxon>Eubacteriales</taxon>
        <taxon>Desulfallaceae</taxon>
        <taxon>Desulfotruncus</taxon>
    </lineage>
</organism>
<keyword evidence="2" id="KW-1133">Transmembrane helix</keyword>
<dbReference type="EMBL" id="FOOX01000007">
    <property type="protein sequence ID" value="SFG64185.1"/>
    <property type="molecule type" value="Genomic_DNA"/>
</dbReference>
<dbReference type="CDD" id="cd00118">
    <property type="entry name" value="LysM"/>
    <property type="match status" value="1"/>
</dbReference>
<dbReference type="SUPFAM" id="SSF54106">
    <property type="entry name" value="LysM domain"/>
    <property type="match status" value="1"/>
</dbReference>